<reference key="2">
    <citation type="submission" date="2011-05" db="EMBL/GenBank/DDBJ databases">
        <title>The Genome Sequence of Magnaporthe oryzae 70-15.</title>
        <authorList>
            <consortium name="The Broad Institute Genome Sequencing Platform"/>
            <person name="Ma L.-J."/>
            <person name="Dead R."/>
            <person name="Young S.K."/>
            <person name="Zeng Q."/>
            <person name="Gargeya S."/>
            <person name="Fitzgerald M."/>
            <person name="Haas B."/>
            <person name="Abouelleil A."/>
            <person name="Alvarado L."/>
            <person name="Arachchi H.M."/>
            <person name="Berlin A."/>
            <person name="Brown A."/>
            <person name="Chapman S.B."/>
            <person name="Chen Z."/>
            <person name="Dunbar C."/>
            <person name="Freedman E."/>
            <person name="Gearin G."/>
            <person name="Gellesch M."/>
            <person name="Goldberg J."/>
            <person name="Griggs A."/>
            <person name="Gujja S."/>
            <person name="Heiman D."/>
            <person name="Howarth C."/>
            <person name="Larson L."/>
            <person name="Lui A."/>
            <person name="MacDonald P.J.P."/>
            <person name="Mehta T."/>
            <person name="Montmayeur A."/>
            <person name="Murphy C."/>
            <person name="Neiman D."/>
            <person name="Pearson M."/>
            <person name="Priest M."/>
            <person name="Roberts A."/>
            <person name="Saif S."/>
            <person name="Shea T."/>
            <person name="Shenoy N."/>
            <person name="Sisk P."/>
            <person name="Stolte C."/>
            <person name="Sykes S."/>
            <person name="Yandava C."/>
            <person name="Wortman J."/>
            <person name="Nusbaum C."/>
            <person name="Birren B."/>
        </authorList>
    </citation>
    <scope>NUCLEOTIDE SEQUENCE</scope>
    <source>
        <strain>70-15</strain>
    </source>
</reference>
<dbReference type="SMR" id="G4MMQ8"/>
<proteinExistence type="predicted"/>
<keyword evidence="3" id="KW-1185">Reference proteome</keyword>
<feature type="domain" description="Thioesterase" evidence="1">
    <location>
        <begin position="148"/>
        <end position="231"/>
    </location>
</feature>
<evidence type="ECO:0000313" key="3">
    <source>
        <dbReference type="Proteomes" id="UP000009058"/>
    </source>
</evidence>
<accession>G4MMQ8</accession>
<dbReference type="OrthoDB" id="506431at2759"/>
<dbReference type="Proteomes" id="UP000009058">
    <property type="component" value="Chromosome 1"/>
</dbReference>
<evidence type="ECO:0000259" key="1">
    <source>
        <dbReference type="Pfam" id="PF03061"/>
    </source>
</evidence>
<dbReference type="PANTHER" id="PTHR47260">
    <property type="entry name" value="UPF0644 PROTEIN PB2B4.06"/>
    <property type="match status" value="1"/>
</dbReference>
<dbReference type="PANTHER" id="PTHR47260:SF1">
    <property type="entry name" value="UPF0644 PROTEIN PB2B4.06"/>
    <property type="match status" value="1"/>
</dbReference>
<dbReference type="InterPro" id="IPR006683">
    <property type="entry name" value="Thioestr_dom"/>
</dbReference>
<evidence type="ECO:0000313" key="2">
    <source>
        <dbReference type="EMBL" id="EHA57830.1"/>
    </source>
</evidence>
<dbReference type="InterPro" id="IPR052061">
    <property type="entry name" value="PTE-AB_protein"/>
</dbReference>
<dbReference type="OMA" id="VRGEMKD"/>
<dbReference type="SUPFAM" id="SSF54637">
    <property type="entry name" value="Thioesterase/thiol ester dehydrase-isomerase"/>
    <property type="match status" value="1"/>
</dbReference>
<dbReference type="RefSeq" id="XP_003710442.1">
    <property type="nucleotide sequence ID" value="XM_003710394.1"/>
</dbReference>
<dbReference type="InParanoid" id="G4MMQ8"/>
<dbReference type="EMBL" id="CM001231">
    <property type="protein sequence ID" value="EHA57830.1"/>
    <property type="molecule type" value="Genomic_DNA"/>
</dbReference>
<reference evidence="2 3" key="1">
    <citation type="journal article" date="2005" name="Nature">
        <title>The genome sequence of the rice blast fungus Magnaporthe grisea.</title>
        <authorList>
            <person name="Dean R.A."/>
            <person name="Talbot N.J."/>
            <person name="Ebbole D.J."/>
            <person name="Farman M.L."/>
            <person name="Mitchell T.K."/>
            <person name="Orbach M.J."/>
            <person name="Thon M."/>
            <person name="Kulkarni R."/>
            <person name="Xu J.R."/>
            <person name="Pan H."/>
            <person name="Read N.D."/>
            <person name="Lee Y.H."/>
            <person name="Carbone I."/>
            <person name="Brown D."/>
            <person name="Oh Y.Y."/>
            <person name="Donofrio N."/>
            <person name="Jeong J.S."/>
            <person name="Soanes D.M."/>
            <person name="Djonovic S."/>
            <person name="Kolomiets E."/>
            <person name="Rehmeyer C."/>
            <person name="Li W."/>
            <person name="Harding M."/>
            <person name="Kim S."/>
            <person name="Lebrun M.H."/>
            <person name="Bohnert H."/>
            <person name="Coughlan S."/>
            <person name="Butler J."/>
            <person name="Calvo S."/>
            <person name="Ma L.J."/>
            <person name="Nicol R."/>
            <person name="Purcell S."/>
            <person name="Nusbaum C."/>
            <person name="Galagan J.E."/>
            <person name="Birren B.W."/>
        </authorList>
    </citation>
    <scope>NUCLEOTIDE SEQUENCE [LARGE SCALE GENOMIC DNA]</scope>
    <source>
        <strain evidence="3">70-15 / ATCC MYA-4617 / FGSC 8958</strain>
    </source>
</reference>
<protein>
    <recommendedName>
        <fullName evidence="1">Thioesterase domain-containing protein</fullName>
    </recommendedName>
</protein>
<organism evidence="2 3">
    <name type="scientific">Pyricularia oryzae (strain 70-15 / ATCC MYA-4617 / FGSC 8958)</name>
    <name type="common">Rice blast fungus</name>
    <name type="synonym">Magnaporthe oryzae</name>
    <dbReference type="NCBI Taxonomy" id="242507"/>
    <lineage>
        <taxon>Eukaryota</taxon>
        <taxon>Fungi</taxon>
        <taxon>Dikarya</taxon>
        <taxon>Ascomycota</taxon>
        <taxon>Pezizomycotina</taxon>
        <taxon>Sordariomycetes</taxon>
        <taxon>Sordariomycetidae</taxon>
        <taxon>Magnaporthales</taxon>
        <taxon>Pyriculariaceae</taxon>
        <taxon>Pyricularia</taxon>
    </lineage>
</organism>
<dbReference type="AlphaFoldDB" id="G4MMQ8"/>
<dbReference type="HOGENOM" id="CLU_052827_4_2_1"/>
<dbReference type="GeneID" id="2676068"/>
<dbReference type="eggNOG" id="ENOG502SCNK">
    <property type="taxonomic scope" value="Eukaryota"/>
</dbReference>
<dbReference type="Gene3D" id="3.10.129.10">
    <property type="entry name" value="Hotdog Thioesterase"/>
    <property type="match status" value="1"/>
</dbReference>
<dbReference type="CDD" id="cd03443">
    <property type="entry name" value="PaaI_thioesterase"/>
    <property type="match status" value="1"/>
</dbReference>
<name>G4MMQ8_PYRO7</name>
<dbReference type="Pfam" id="PF03061">
    <property type="entry name" value="4HBT"/>
    <property type="match status" value="1"/>
</dbReference>
<gene>
    <name evidence="2" type="ORF">MGG_05567</name>
</gene>
<dbReference type="InterPro" id="IPR029069">
    <property type="entry name" value="HotDog_dom_sf"/>
</dbReference>
<sequence length="246" mass="27760">MSKYSIYISRFRSAGKVDQIRFRTSKKQRKAEEPKIHPSFALTKPHLKHRPDLPCTMPPTTVDELIQPFLSEPWCMKLIRDPTYTIQTPMSRTGEPKVNHELFARTMKSPDCIPGFIDLKKKTPNPDGVVEERISLFAIDHGIDGYRGVVHGGMVAAMIDESVGGAVKATFNEGTEGKPLRRQKLMTKFLNVTFIRPVSTPGFVQCRVKLDRSEGRKVFYTAVLQDGEGKDLAKGEALFVRVQEKL</sequence>
<dbReference type="VEuPathDB" id="FungiDB:MGG_05567"/>
<dbReference type="KEGG" id="mgr:MGG_05567"/>